<protein>
    <recommendedName>
        <fullName evidence="4">Lipoprotein</fullName>
    </recommendedName>
</protein>
<keyword evidence="1" id="KW-0732">Signal</keyword>
<organism evidence="2 3">
    <name type="scientific">candidate division CSSED10-310 bacterium</name>
    <dbReference type="NCBI Taxonomy" id="2855610"/>
    <lineage>
        <taxon>Bacteria</taxon>
        <taxon>Bacteria division CSSED10-310</taxon>
    </lineage>
</organism>
<name>A0ABV6Z3B4_UNCC1</name>
<feature type="chain" id="PRO_5045769665" description="Lipoprotein" evidence="1">
    <location>
        <begin position="25"/>
        <end position="139"/>
    </location>
</feature>
<gene>
    <name evidence="2" type="ORF">ACFL27_22310</name>
</gene>
<dbReference type="EMBL" id="JBHPBY010000393">
    <property type="protein sequence ID" value="MFC1852942.1"/>
    <property type="molecule type" value="Genomic_DNA"/>
</dbReference>
<evidence type="ECO:0000313" key="3">
    <source>
        <dbReference type="Proteomes" id="UP001594351"/>
    </source>
</evidence>
<dbReference type="PROSITE" id="PS51257">
    <property type="entry name" value="PROKAR_LIPOPROTEIN"/>
    <property type="match status" value="1"/>
</dbReference>
<evidence type="ECO:0000256" key="1">
    <source>
        <dbReference type="SAM" id="SignalP"/>
    </source>
</evidence>
<evidence type="ECO:0008006" key="4">
    <source>
        <dbReference type="Google" id="ProtNLM"/>
    </source>
</evidence>
<proteinExistence type="predicted"/>
<keyword evidence="3" id="KW-1185">Reference proteome</keyword>
<sequence>MRKKLVRGLILFALVSAFIVGCPADDEEEFIDFYNPDSGCDTSIWVYDYYGKETRVTKDEHRLYIDDDDCLIANSEVIGLNLYIDNTKIAVVRCGYTTNDQCRFFWVHHDDGRFIIITGNCTNGYKFNYSEEVYNPCHN</sequence>
<evidence type="ECO:0000313" key="2">
    <source>
        <dbReference type="EMBL" id="MFC1852942.1"/>
    </source>
</evidence>
<feature type="signal peptide" evidence="1">
    <location>
        <begin position="1"/>
        <end position="24"/>
    </location>
</feature>
<accession>A0ABV6Z3B4</accession>
<dbReference type="Proteomes" id="UP001594351">
    <property type="component" value="Unassembled WGS sequence"/>
</dbReference>
<comment type="caution">
    <text evidence="2">The sequence shown here is derived from an EMBL/GenBank/DDBJ whole genome shotgun (WGS) entry which is preliminary data.</text>
</comment>
<reference evidence="2 3" key="1">
    <citation type="submission" date="2024-09" db="EMBL/GenBank/DDBJ databases">
        <title>Laminarin stimulates single cell rates of sulfate reduction while oxygen inhibits transcriptomic activity in coastal marine sediment.</title>
        <authorList>
            <person name="Lindsay M."/>
            <person name="Orcutt B."/>
            <person name="Emerson D."/>
            <person name="Stepanauskas R."/>
            <person name="D'Angelo T."/>
        </authorList>
    </citation>
    <scope>NUCLEOTIDE SEQUENCE [LARGE SCALE GENOMIC DNA]</scope>
    <source>
        <strain evidence="2">SAG AM-311-K15</strain>
    </source>
</reference>